<evidence type="ECO:0000313" key="2">
    <source>
        <dbReference type="Proteomes" id="UP000291084"/>
    </source>
</evidence>
<accession>A0A0S3R7R1</accession>
<sequence length="130" mass="14922">MISDARSEPWNSIIKKISNLKICASDRKSSWKINAVETKFCRKTMSLFWVSVYGKLTDKNLLLRRTTLQKTIIKSLSLTRVKYRRDALYVSYSLQVPVKGMNGEGSTQTRKMKTCPYLTNDIVVHTPTCP</sequence>
<dbReference type="Proteomes" id="UP000291084">
    <property type="component" value="Chromosome 1"/>
</dbReference>
<keyword evidence="2" id="KW-1185">Reference proteome</keyword>
<gene>
    <name evidence="1" type="primary">Vigan.01G458300</name>
    <name evidence="1" type="ORF">VIGAN_01458300</name>
</gene>
<evidence type="ECO:0000313" key="1">
    <source>
        <dbReference type="EMBL" id="BAT76561.1"/>
    </source>
</evidence>
<name>A0A0S3R7R1_PHAAN</name>
<dbReference type="AlphaFoldDB" id="A0A0S3R7R1"/>
<organism evidence="1 2">
    <name type="scientific">Vigna angularis var. angularis</name>
    <dbReference type="NCBI Taxonomy" id="157739"/>
    <lineage>
        <taxon>Eukaryota</taxon>
        <taxon>Viridiplantae</taxon>
        <taxon>Streptophyta</taxon>
        <taxon>Embryophyta</taxon>
        <taxon>Tracheophyta</taxon>
        <taxon>Spermatophyta</taxon>
        <taxon>Magnoliopsida</taxon>
        <taxon>eudicotyledons</taxon>
        <taxon>Gunneridae</taxon>
        <taxon>Pentapetalae</taxon>
        <taxon>rosids</taxon>
        <taxon>fabids</taxon>
        <taxon>Fabales</taxon>
        <taxon>Fabaceae</taxon>
        <taxon>Papilionoideae</taxon>
        <taxon>50 kb inversion clade</taxon>
        <taxon>NPAAA clade</taxon>
        <taxon>indigoferoid/millettioid clade</taxon>
        <taxon>Phaseoleae</taxon>
        <taxon>Vigna</taxon>
    </lineage>
</organism>
<dbReference type="EMBL" id="AP015034">
    <property type="protein sequence ID" value="BAT76561.1"/>
    <property type="molecule type" value="Genomic_DNA"/>
</dbReference>
<protein>
    <submittedName>
        <fullName evidence="1">Uncharacterized protein</fullName>
    </submittedName>
</protein>
<reference evidence="1 2" key="1">
    <citation type="journal article" date="2015" name="Sci. Rep.">
        <title>The power of single molecule real-time sequencing technology in the de novo assembly of a eukaryotic genome.</title>
        <authorList>
            <person name="Sakai H."/>
            <person name="Naito K."/>
            <person name="Ogiso-Tanaka E."/>
            <person name="Takahashi Y."/>
            <person name="Iseki K."/>
            <person name="Muto C."/>
            <person name="Satou K."/>
            <person name="Teruya K."/>
            <person name="Shiroma A."/>
            <person name="Shimoji M."/>
            <person name="Hirano T."/>
            <person name="Itoh T."/>
            <person name="Kaga A."/>
            <person name="Tomooka N."/>
        </authorList>
    </citation>
    <scope>NUCLEOTIDE SEQUENCE [LARGE SCALE GENOMIC DNA]</scope>
    <source>
        <strain evidence="2">cv. Shumari</strain>
    </source>
</reference>
<proteinExistence type="predicted"/>